<proteinExistence type="predicted"/>
<evidence type="ECO:0000313" key="2">
    <source>
        <dbReference type="EMBL" id="QIX02178.1"/>
    </source>
</evidence>
<protein>
    <submittedName>
        <fullName evidence="2">Uncharacterized protein</fullName>
    </submittedName>
</protein>
<dbReference type="SUPFAM" id="SSF48371">
    <property type="entry name" value="ARM repeat"/>
    <property type="match status" value="1"/>
</dbReference>
<keyword evidence="3" id="KW-1185">Reference proteome</keyword>
<evidence type="ECO:0000256" key="1">
    <source>
        <dbReference type="SAM" id="MobiDB-lite"/>
    </source>
</evidence>
<gene>
    <name evidence="2" type="ORF">AMS68_007695</name>
</gene>
<dbReference type="EMBL" id="CP051143">
    <property type="protein sequence ID" value="QIX02178.1"/>
    <property type="molecule type" value="Genomic_DNA"/>
</dbReference>
<dbReference type="OrthoDB" id="5570127at2759"/>
<dbReference type="AlphaFoldDB" id="A0A6H0Y5R3"/>
<evidence type="ECO:0000313" key="3">
    <source>
        <dbReference type="Proteomes" id="UP000503462"/>
    </source>
</evidence>
<reference evidence="2 3" key="1">
    <citation type="journal article" date="2016" name="Sci. Rep.">
        <title>Peltaster fructicola genome reveals evolution from an invasive phytopathogen to an ectophytic parasite.</title>
        <authorList>
            <person name="Xu C."/>
            <person name="Chen H."/>
            <person name="Gleason M.L."/>
            <person name="Xu J.R."/>
            <person name="Liu H."/>
            <person name="Zhang R."/>
            <person name="Sun G."/>
        </authorList>
    </citation>
    <scope>NUCLEOTIDE SEQUENCE [LARGE SCALE GENOMIC DNA]</scope>
    <source>
        <strain evidence="2 3">LNHT1506</strain>
    </source>
</reference>
<accession>A0A6H0Y5R3</accession>
<feature type="region of interest" description="Disordered" evidence="1">
    <location>
        <begin position="158"/>
        <end position="196"/>
    </location>
</feature>
<sequence length="270" mass="30000">MADRTIDTVVARLSDPSLDTKGKIETLTSVRDNIESWCSGGSYSVFLEKLIDVFLGLLDGPPVFTSTSSEQRIRNCVLEILHRLPITDPEKTEKYAQRIVDKCLDIVRVDNEDNAVLCLKIIMDFERYHIKALHDRAQPFLDLIMELFDGMQQTVRDTFDSPQASDNNGDSVVTNSPRPGSPVASQTSGVGAEEQQTTRTLTKGMNSFKVVAECPIIVVSIFQAYKTLLPKNVPQFTPRIQAALKLQAGPQQRAHESAAAKATIFHKLRP</sequence>
<name>A0A6H0Y5R3_9PEZI</name>
<organism evidence="2 3">
    <name type="scientific">Peltaster fructicola</name>
    <dbReference type="NCBI Taxonomy" id="286661"/>
    <lineage>
        <taxon>Eukaryota</taxon>
        <taxon>Fungi</taxon>
        <taxon>Dikarya</taxon>
        <taxon>Ascomycota</taxon>
        <taxon>Pezizomycotina</taxon>
        <taxon>Dothideomycetes</taxon>
        <taxon>Dothideomycetes incertae sedis</taxon>
        <taxon>Peltaster</taxon>
    </lineage>
</organism>
<dbReference type="InterPro" id="IPR016024">
    <property type="entry name" value="ARM-type_fold"/>
</dbReference>
<dbReference type="Proteomes" id="UP000503462">
    <property type="component" value="Chromosome 5"/>
</dbReference>